<evidence type="ECO:0000313" key="1">
    <source>
        <dbReference type="EMBL" id="MFC4334604.1"/>
    </source>
</evidence>
<evidence type="ECO:0000313" key="2">
    <source>
        <dbReference type="Proteomes" id="UP001595823"/>
    </source>
</evidence>
<dbReference type="Proteomes" id="UP001595823">
    <property type="component" value="Unassembled WGS sequence"/>
</dbReference>
<proteinExistence type="predicted"/>
<accession>A0ABV8TUZ0</accession>
<dbReference type="EMBL" id="JBHSDK010000007">
    <property type="protein sequence ID" value="MFC4334604.1"/>
    <property type="molecule type" value="Genomic_DNA"/>
</dbReference>
<organism evidence="1 2">
    <name type="scientific">Salininema proteolyticum</name>
    <dbReference type="NCBI Taxonomy" id="1607685"/>
    <lineage>
        <taxon>Bacteria</taxon>
        <taxon>Bacillati</taxon>
        <taxon>Actinomycetota</taxon>
        <taxon>Actinomycetes</taxon>
        <taxon>Glycomycetales</taxon>
        <taxon>Glycomycetaceae</taxon>
        <taxon>Salininema</taxon>
    </lineage>
</organism>
<protein>
    <submittedName>
        <fullName evidence="1">Uncharacterized protein</fullName>
    </submittedName>
</protein>
<comment type="caution">
    <text evidence="1">The sequence shown here is derived from an EMBL/GenBank/DDBJ whole genome shotgun (WGS) entry which is preliminary data.</text>
</comment>
<reference evidence="2" key="1">
    <citation type="journal article" date="2019" name="Int. J. Syst. Evol. Microbiol.">
        <title>The Global Catalogue of Microorganisms (GCM) 10K type strain sequencing project: providing services to taxonomists for standard genome sequencing and annotation.</title>
        <authorList>
            <consortium name="The Broad Institute Genomics Platform"/>
            <consortium name="The Broad Institute Genome Sequencing Center for Infectious Disease"/>
            <person name="Wu L."/>
            <person name="Ma J."/>
        </authorList>
    </citation>
    <scope>NUCLEOTIDE SEQUENCE [LARGE SCALE GENOMIC DNA]</scope>
    <source>
        <strain evidence="2">IBRC-M 10908</strain>
    </source>
</reference>
<keyword evidence="2" id="KW-1185">Reference proteome</keyword>
<gene>
    <name evidence="1" type="ORF">ACFPET_05270</name>
</gene>
<name>A0ABV8TUZ0_9ACTN</name>
<sequence>MPEKLDQELYTLVRSYCALGRVETEAGHAFVTELTLHAAELEERYPFLREVHAPVMEGCRELLQRYEENLRVLEDVYAGIGRAVALSEEGHRGDALETARMTLDAMRQLSFIPRPDL</sequence>
<dbReference type="RefSeq" id="WP_380618453.1">
    <property type="nucleotide sequence ID" value="NZ_JBHSDK010000007.1"/>
</dbReference>